<dbReference type="AlphaFoldDB" id="A0A939MLL1"/>
<dbReference type="Pfam" id="PF00494">
    <property type="entry name" value="SQS_PSY"/>
    <property type="match status" value="1"/>
</dbReference>
<dbReference type="SFLD" id="SFLDG01018">
    <property type="entry name" value="Squalene/Phytoene_Synthase_Lik"/>
    <property type="match status" value="1"/>
</dbReference>
<protein>
    <submittedName>
        <fullName evidence="1">Squalene/phytoene synthase family protein</fullName>
    </submittedName>
</protein>
<dbReference type="EMBL" id="JAGDYM010000013">
    <property type="protein sequence ID" value="MBO1902510.1"/>
    <property type="molecule type" value="Genomic_DNA"/>
</dbReference>
<dbReference type="Proteomes" id="UP000664382">
    <property type="component" value="Unassembled WGS sequence"/>
</dbReference>
<name>A0A939MLL1_9MICO</name>
<dbReference type="InterPro" id="IPR008949">
    <property type="entry name" value="Isoprenoid_synthase_dom_sf"/>
</dbReference>
<dbReference type="RefSeq" id="WP_208098278.1">
    <property type="nucleotide sequence ID" value="NZ_JAGDYM010000013.1"/>
</dbReference>
<dbReference type="SFLD" id="SFLDS00005">
    <property type="entry name" value="Isoprenoid_Synthase_Type_I"/>
    <property type="match status" value="1"/>
</dbReference>
<gene>
    <name evidence="1" type="ORF">J4H92_11185</name>
</gene>
<reference evidence="1" key="1">
    <citation type="submission" date="2021-03" db="EMBL/GenBank/DDBJ databases">
        <title>Leucobacter chromiisoli sp. nov., isolated from chromium-containing soil of chemical plant.</title>
        <authorList>
            <person name="Xu Z."/>
        </authorList>
    </citation>
    <scope>NUCLEOTIDE SEQUENCE</scope>
    <source>
        <strain evidence="1">S27</strain>
    </source>
</reference>
<dbReference type="PANTHER" id="PTHR31480">
    <property type="entry name" value="BIFUNCTIONAL LYCOPENE CYCLASE/PHYTOENE SYNTHASE"/>
    <property type="match status" value="1"/>
</dbReference>
<accession>A0A939MLL1</accession>
<evidence type="ECO:0000313" key="2">
    <source>
        <dbReference type="Proteomes" id="UP000664382"/>
    </source>
</evidence>
<dbReference type="InterPro" id="IPR002060">
    <property type="entry name" value="Squ/phyt_synthse"/>
</dbReference>
<dbReference type="SUPFAM" id="SSF48576">
    <property type="entry name" value="Terpenoid synthases"/>
    <property type="match status" value="1"/>
</dbReference>
<dbReference type="Gene3D" id="1.10.600.10">
    <property type="entry name" value="Farnesyl Diphosphate Synthase"/>
    <property type="match status" value="1"/>
</dbReference>
<sequence>MTGRDASRDPLGGYTAAAERAATRVIGAYSTSFASATRLLGRRHRSHVRNIYALVRVADELVDGVAAQAGLTREQQSRALDRLAEETAHAVACGYSSDLIVHAFARTARVSGIEHALIDPFFASMRADLPQGDGSVGTAGPTAFDAAAHRDYVHGSAEVVGLMCLRVFTREEALLPERRERLEHGARQLGAAFQNVNFLRDLADDTTRLGRSYLSAGGQLSDEDRDRWIATVRAQLADAAASIPLLPADARVAVRAALDLFTALADRISATPATRLYRERIRVPDSTKSLIVARSVLASLRGSGR</sequence>
<organism evidence="1 2">
    <name type="scientific">Leucobacter weissii</name>
    <dbReference type="NCBI Taxonomy" id="1983706"/>
    <lineage>
        <taxon>Bacteria</taxon>
        <taxon>Bacillati</taxon>
        <taxon>Actinomycetota</taxon>
        <taxon>Actinomycetes</taxon>
        <taxon>Micrococcales</taxon>
        <taxon>Microbacteriaceae</taxon>
        <taxon>Leucobacter</taxon>
    </lineage>
</organism>
<proteinExistence type="predicted"/>
<comment type="caution">
    <text evidence="1">The sequence shown here is derived from an EMBL/GenBank/DDBJ whole genome shotgun (WGS) entry which is preliminary data.</text>
</comment>
<keyword evidence="2" id="KW-1185">Reference proteome</keyword>
<dbReference type="GO" id="GO:0016765">
    <property type="term" value="F:transferase activity, transferring alkyl or aryl (other than methyl) groups"/>
    <property type="evidence" value="ECO:0007669"/>
    <property type="project" value="UniProtKB-ARBA"/>
</dbReference>
<evidence type="ECO:0000313" key="1">
    <source>
        <dbReference type="EMBL" id="MBO1902510.1"/>
    </source>
</evidence>